<dbReference type="InterPro" id="IPR023996">
    <property type="entry name" value="TonB-dep_OMP_SusC/RagA"/>
</dbReference>
<dbReference type="Proteomes" id="UP000293925">
    <property type="component" value="Unassembled WGS sequence"/>
</dbReference>
<keyword evidence="10" id="KW-1185">Reference proteome</keyword>
<dbReference type="SUPFAM" id="SSF56935">
    <property type="entry name" value="Porins"/>
    <property type="match status" value="1"/>
</dbReference>
<evidence type="ECO:0000256" key="5">
    <source>
        <dbReference type="ARBA" id="ARBA00023136"/>
    </source>
</evidence>
<dbReference type="Gene3D" id="2.40.170.20">
    <property type="entry name" value="TonB-dependent receptor, beta-barrel domain"/>
    <property type="match status" value="1"/>
</dbReference>
<evidence type="ECO:0000256" key="3">
    <source>
        <dbReference type="ARBA" id="ARBA00022452"/>
    </source>
</evidence>
<dbReference type="NCBIfam" id="TIGR04056">
    <property type="entry name" value="OMP_RagA_SusC"/>
    <property type="match status" value="1"/>
</dbReference>
<keyword evidence="5 7" id="KW-0472">Membrane</keyword>
<keyword evidence="6 7" id="KW-0998">Cell outer membrane</keyword>
<protein>
    <submittedName>
        <fullName evidence="9">SusC/RagA family TonB-linked outer membrane protein</fullName>
    </submittedName>
</protein>
<dbReference type="InterPro" id="IPR023997">
    <property type="entry name" value="TonB-dep_OMP_SusC/RagA_CS"/>
</dbReference>
<name>A0A4R0Q487_9SPHI</name>
<dbReference type="Pfam" id="PF07715">
    <property type="entry name" value="Plug"/>
    <property type="match status" value="1"/>
</dbReference>
<keyword evidence="2 7" id="KW-0813">Transport</keyword>
<organism evidence="9 10">
    <name type="scientific">Pedobacter psychrodurus</name>
    <dbReference type="NCBI Taxonomy" id="2530456"/>
    <lineage>
        <taxon>Bacteria</taxon>
        <taxon>Pseudomonadati</taxon>
        <taxon>Bacteroidota</taxon>
        <taxon>Sphingobacteriia</taxon>
        <taxon>Sphingobacteriales</taxon>
        <taxon>Sphingobacteriaceae</taxon>
        <taxon>Pedobacter</taxon>
    </lineage>
</organism>
<evidence type="ECO:0000313" key="9">
    <source>
        <dbReference type="EMBL" id="TCD25601.1"/>
    </source>
</evidence>
<feature type="domain" description="TonB-dependent receptor plug" evidence="8">
    <location>
        <begin position="128"/>
        <end position="261"/>
    </location>
</feature>
<gene>
    <name evidence="9" type="ORF">EZ456_15195</name>
</gene>
<evidence type="ECO:0000259" key="8">
    <source>
        <dbReference type="Pfam" id="PF07715"/>
    </source>
</evidence>
<dbReference type="OrthoDB" id="9768177at2"/>
<dbReference type="AlphaFoldDB" id="A0A4R0Q487"/>
<dbReference type="RefSeq" id="WP_131531529.1">
    <property type="nucleotide sequence ID" value="NZ_SJSO01000012.1"/>
</dbReference>
<dbReference type="InterPro" id="IPR036942">
    <property type="entry name" value="Beta-barrel_TonB_sf"/>
</dbReference>
<evidence type="ECO:0000256" key="2">
    <source>
        <dbReference type="ARBA" id="ARBA00022448"/>
    </source>
</evidence>
<evidence type="ECO:0000313" key="10">
    <source>
        <dbReference type="Proteomes" id="UP000293925"/>
    </source>
</evidence>
<sequence>MSFYYTDMAKKYILNLLLLITLTVLGSSAWAQNLISVRGKVVDKGDGNGIPAVTIIASTATRAIGMTRDDGSFTISVPDNATLTFKYLNYKDVTVKLNGKNDLKILMVEDLTTLEQVNITVGYGQKTKETVMGAVTSLRGKDIQDVPVSNVAELFQAKVPGLNIQNNTGSPGAAPSINMRGLSGISVTGSGDNAFLTPTSPLFVIDGVPVDLNTDYQYGFSSNGPGISPLSLIPAEDIEEILFLKDASATALYGAQGAYGVILINTRRGKSKTPIIQYSTNFFFNTPPKLRQVIGGAAESNLRLWEIYTYGANLYSARQSIDNTPMLADSLNAFYNNSTDWQSIFYRSTYNQQHNVNASGGDDSFNYKINLGYYDEKGIQENTGFTRYSLSMNTRYKPSPKFNVNLILSSSLGNSQKGSGNGILQTGVAAGAGSSSLLPGPSLINSNPALGALIVDNDNKAGNIKTSVEARYEFLTGMAVSNITSYDYSMGTTETFNPAILNNNVAGVYSYNDKRSTLYNRAMVSFNKSLQKEVHNIGAYVFSEIYVRNFQAHAIQQDQYTNDQYQGPFGTAAASSLGGILDNYTDSKAASLAASLSYNYKTKYLIEATFRLDGTSSTGLNAPWAKNPSLALKWNFNKENFLADSKWLDVGMLRLSWGRNIAPVGNVFDANGTYDYYGNYNGIPTTAIDFNNLPNIKLLPTTTTQYNAGLDLNLFKNRITLNFDTYYKMVDNQLWEKNITTHNAFTKLKTNEVSNVNYGYELALSFRPLPASSKVNWSVSINGAYNKEKITALPDATRQLLLDGGATGQAILYRLGRNSLTNILYNFKGVFSTDDDVPVNPANGTRYHTFNGSTPVYFKAGDPYYADINGDYVLDSKDMVGAGNSQPLINGGISSFVSYKGFSLNVIMAYTWHRDILNNPLAASFQNFSSPFSANNLVPITEYNIWRQSGDVASYPNPYDYLRYGNYSASASDKSTQFLPFRYNQTLFQEDGSYLKLATVTVGYTFKPEVTKQLGITSLRVYGTANNIHTFSFYSGADPENVSSLGRDNSGGYPVRRTYALGLNIQL</sequence>
<dbReference type="InterPro" id="IPR008969">
    <property type="entry name" value="CarboxyPept-like_regulatory"/>
</dbReference>
<dbReference type="EMBL" id="SJSO01000012">
    <property type="protein sequence ID" value="TCD25601.1"/>
    <property type="molecule type" value="Genomic_DNA"/>
</dbReference>
<dbReference type="Pfam" id="PF13715">
    <property type="entry name" value="CarbopepD_reg_2"/>
    <property type="match status" value="1"/>
</dbReference>
<evidence type="ECO:0000256" key="7">
    <source>
        <dbReference type="PROSITE-ProRule" id="PRU01360"/>
    </source>
</evidence>
<dbReference type="NCBIfam" id="TIGR04057">
    <property type="entry name" value="SusC_RagA_signa"/>
    <property type="match status" value="1"/>
</dbReference>
<keyword evidence="3 7" id="KW-1134">Transmembrane beta strand</keyword>
<dbReference type="Gene3D" id="2.170.130.10">
    <property type="entry name" value="TonB-dependent receptor, plug domain"/>
    <property type="match status" value="1"/>
</dbReference>
<comment type="caution">
    <text evidence="9">The sequence shown here is derived from an EMBL/GenBank/DDBJ whole genome shotgun (WGS) entry which is preliminary data.</text>
</comment>
<accession>A0A4R0Q487</accession>
<dbReference type="InterPro" id="IPR012910">
    <property type="entry name" value="Plug_dom"/>
</dbReference>
<dbReference type="InterPro" id="IPR039426">
    <property type="entry name" value="TonB-dep_rcpt-like"/>
</dbReference>
<dbReference type="GO" id="GO:0009279">
    <property type="term" value="C:cell outer membrane"/>
    <property type="evidence" value="ECO:0007669"/>
    <property type="project" value="UniProtKB-SubCell"/>
</dbReference>
<evidence type="ECO:0000256" key="4">
    <source>
        <dbReference type="ARBA" id="ARBA00022692"/>
    </source>
</evidence>
<dbReference type="SUPFAM" id="SSF49464">
    <property type="entry name" value="Carboxypeptidase regulatory domain-like"/>
    <property type="match status" value="1"/>
</dbReference>
<evidence type="ECO:0000256" key="1">
    <source>
        <dbReference type="ARBA" id="ARBA00004571"/>
    </source>
</evidence>
<reference evidence="9 10" key="1">
    <citation type="submission" date="2019-02" db="EMBL/GenBank/DDBJ databases">
        <title>Pedobacter sp. RP-3-21 sp. nov., isolated from Arctic soil.</title>
        <authorList>
            <person name="Dahal R.H."/>
        </authorList>
    </citation>
    <scope>NUCLEOTIDE SEQUENCE [LARGE SCALE GENOMIC DNA]</scope>
    <source>
        <strain evidence="9 10">RP-3-21</strain>
    </source>
</reference>
<proteinExistence type="inferred from homology"/>
<comment type="similarity">
    <text evidence="7">Belongs to the TonB-dependent receptor family.</text>
</comment>
<evidence type="ECO:0000256" key="6">
    <source>
        <dbReference type="ARBA" id="ARBA00023237"/>
    </source>
</evidence>
<dbReference type="PROSITE" id="PS52016">
    <property type="entry name" value="TONB_DEPENDENT_REC_3"/>
    <property type="match status" value="1"/>
</dbReference>
<keyword evidence="4 7" id="KW-0812">Transmembrane</keyword>
<dbReference type="InterPro" id="IPR037066">
    <property type="entry name" value="Plug_dom_sf"/>
</dbReference>
<comment type="subcellular location">
    <subcellularLocation>
        <location evidence="1 7">Cell outer membrane</location>
        <topology evidence="1 7">Multi-pass membrane protein</topology>
    </subcellularLocation>
</comment>